<evidence type="ECO:0000313" key="2">
    <source>
        <dbReference type="EMBL" id="PSR52937.1"/>
    </source>
</evidence>
<dbReference type="OrthoDB" id="893294at2"/>
<evidence type="ECO:0000259" key="1">
    <source>
        <dbReference type="Pfam" id="PF13648"/>
    </source>
</evidence>
<evidence type="ECO:0000313" key="3">
    <source>
        <dbReference type="Proteomes" id="UP000240357"/>
    </source>
</evidence>
<dbReference type="Pfam" id="PF13648">
    <property type="entry name" value="Lipocalin_4"/>
    <property type="match status" value="1"/>
</dbReference>
<organism evidence="2 3">
    <name type="scientific">Adhaeribacter arboris</name>
    <dbReference type="NCBI Taxonomy" id="2072846"/>
    <lineage>
        <taxon>Bacteria</taxon>
        <taxon>Pseudomonadati</taxon>
        <taxon>Bacteroidota</taxon>
        <taxon>Cytophagia</taxon>
        <taxon>Cytophagales</taxon>
        <taxon>Hymenobacteraceae</taxon>
        <taxon>Adhaeribacter</taxon>
    </lineage>
</organism>
<protein>
    <recommendedName>
        <fullName evidence="1">Lipocalin-like domain-containing protein</fullName>
    </recommendedName>
</protein>
<proteinExistence type="predicted"/>
<reference evidence="2 3" key="1">
    <citation type="submission" date="2018-03" db="EMBL/GenBank/DDBJ databases">
        <title>Adhaeribacter sp. HMF7605 Genome sequencing and assembly.</title>
        <authorList>
            <person name="Kang H."/>
            <person name="Kang J."/>
            <person name="Cha I."/>
            <person name="Kim H."/>
            <person name="Joh K."/>
        </authorList>
    </citation>
    <scope>NUCLEOTIDE SEQUENCE [LARGE SCALE GENOMIC DNA]</scope>
    <source>
        <strain evidence="2 3">HMF7605</strain>
    </source>
</reference>
<dbReference type="InterPro" id="IPR024311">
    <property type="entry name" value="Lipocalin-like"/>
</dbReference>
<name>A0A2T2YBP8_9BACT</name>
<dbReference type="AlphaFoldDB" id="A0A2T2YBP8"/>
<dbReference type="Proteomes" id="UP000240357">
    <property type="component" value="Unassembled WGS sequence"/>
</dbReference>
<keyword evidence="3" id="KW-1185">Reference proteome</keyword>
<sequence>MKIYNLRNYFLLLSFTCLLFTVSCKKKDSIGNAGMLTGADSKVWKTEKETTATGEKDKLTKEEKQQEIQFFANGSFSMRSNTQNASGKWTYDAMARNLSLQFVGSDATENFQVLNLTNDELKLQAKDGSQMVLEAD</sequence>
<dbReference type="RefSeq" id="WP_106927058.1">
    <property type="nucleotide sequence ID" value="NZ_PYFT01000001.1"/>
</dbReference>
<accession>A0A2T2YBP8</accession>
<feature type="domain" description="Lipocalin-like" evidence="1">
    <location>
        <begin position="43"/>
        <end position="123"/>
    </location>
</feature>
<dbReference type="PROSITE" id="PS51257">
    <property type="entry name" value="PROKAR_LIPOPROTEIN"/>
    <property type="match status" value="1"/>
</dbReference>
<dbReference type="EMBL" id="PYFT01000001">
    <property type="protein sequence ID" value="PSR52937.1"/>
    <property type="molecule type" value="Genomic_DNA"/>
</dbReference>
<comment type="caution">
    <text evidence="2">The sequence shown here is derived from an EMBL/GenBank/DDBJ whole genome shotgun (WGS) entry which is preliminary data.</text>
</comment>
<gene>
    <name evidence="2" type="ORF">AHMF7605_05050</name>
</gene>